<protein>
    <recommendedName>
        <fullName evidence="2">Tail fiber protein</fullName>
    </recommendedName>
</protein>
<dbReference type="Pfam" id="PF22337">
    <property type="entry name" value="Phage_fiber_rpt"/>
    <property type="match status" value="1"/>
</dbReference>
<evidence type="ECO:0000313" key="1">
    <source>
        <dbReference type="EMBL" id="WLJ26262.1"/>
    </source>
</evidence>
<accession>A0AA49X3C3</accession>
<name>A0AA49X3C3_9VIRU</name>
<dbReference type="InterPro" id="IPR054500">
    <property type="entry name" value="Phage_fiber_rpt"/>
</dbReference>
<evidence type="ECO:0008006" key="2">
    <source>
        <dbReference type="Google" id="ProtNLM"/>
    </source>
</evidence>
<reference evidence="1" key="1">
    <citation type="submission" date="2023-04" db="EMBL/GenBank/DDBJ databases">
        <title>The human skin virome in hidradenitis suppurativa patients.</title>
        <authorList>
            <person name="Jansen D."/>
        </authorList>
    </citation>
    <scope>NUCLEOTIDE SEQUENCE</scope>
    <source>
        <strain evidence="1">VC4_HSPhageA</strain>
    </source>
</reference>
<organism evidence="1">
    <name type="scientific">Firmicutes phage HS16</name>
    <dbReference type="NCBI Taxonomy" id="3056394"/>
    <lineage>
        <taxon>Viruses</taxon>
    </lineage>
</organism>
<sequence>MTNLNKMYDGVSNSPDTFLTSPLASGGNIMYVADSSVFGTLPNLAVLGSGANAETVLITSKRSDQGLNIQRAVEGVAKDWAKASIVARNFTNYDYKQLKENIEKISKSKQEILTAGNNIQITNGRISATDTKYDDTQIKKDITTLKNSQLAKASQTEAESGVDNIKYMTPQTTKQAIEKLSPKQDLSGYAKKTDIKTKLSEMTEDSNHRTVTDSEKEKWNNVKSTEVVDNLTTDDGTKALSAKQGKVLQDNKADKSNIGRCKTKGASSITTWIGASVERGLEDWIGDLDYRTRELKSNKGLTGASSEFKQQSIECNNARNCKLKAVKWGRIVQLGFYYVYDSNSSTTSSWEYTIPKEFIPSGAHFGVILRGDFEILPKNDGSDARMTVRKEYGLNSGEIAGTIIYLARYQ</sequence>
<proteinExistence type="predicted"/>
<dbReference type="EMBL" id="OQ890324">
    <property type="protein sequence ID" value="WLJ26262.1"/>
    <property type="molecule type" value="Genomic_DNA"/>
</dbReference>